<evidence type="ECO:0000313" key="3">
    <source>
        <dbReference type="Proteomes" id="UP000037178"/>
    </source>
</evidence>
<dbReference type="RefSeq" id="WP_152912623.1">
    <property type="nucleotide sequence ID" value="NZ_LFTY01000002.1"/>
</dbReference>
<evidence type="ECO:0000256" key="1">
    <source>
        <dbReference type="SAM" id="SignalP"/>
    </source>
</evidence>
<proteinExistence type="predicted"/>
<dbReference type="Proteomes" id="UP000037178">
    <property type="component" value="Unassembled WGS sequence"/>
</dbReference>
<keyword evidence="1" id="KW-0732">Signal</keyword>
<dbReference type="AlphaFoldDB" id="A0A0J9EC41"/>
<evidence type="ECO:0000313" key="2">
    <source>
        <dbReference type="EMBL" id="KMW59259.1"/>
    </source>
</evidence>
<sequence>MIRLVLALTLALTASAAQSGPNSQLERLVQARLAHYGFKDVDASDFATPTLARLHLTLISSGSFLKKRREVKNILRTAKYKCEALEDAHTGNRLDINRTRRDDCER</sequence>
<organism evidence="2 3">
    <name type="scientific">Candidatus Rhodobacter oscarellae</name>
    <dbReference type="NCBI Taxonomy" id="1675527"/>
    <lineage>
        <taxon>Bacteria</taxon>
        <taxon>Pseudomonadati</taxon>
        <taxon>Pseudomonadota</taxon>
        <taxon>Alphaproteobacteria</taxon>
        <taxon>Rhodobacterales</taxon>
        <taxon>Rhodobacter group</taxon>
        <taxon>Rhodobacter</taxon>
    </lineage>
</organism>
<reference evidence="2 3" key="1">
    <citation type="submission" date="2015-06" db="EMBL/GenBank/DDBJ databases">
        <title>Draft genome sequence of an Alphaproteobacteria species associated to the Mediterranean sponge Oscarella lobularis.</title>
        <authorList>
            <person name="Jourda C."/>
            <person name="Santini S."/>
            <person name="Claverie J.-M."/>
        </authorList>
    </citation>
    <scope>NUCLEOTIDE SEQUENCE [LARGE SCALE GENOMIC DNA]</scope>
    <source>
        <strain evidence="2">IGS</strain>
    </source>
</reference>
<gene>
    <name evidence="2" type="ORF">AIOL_004240</name>
</gene>
<name>A0A0J9EC41_9RHOB</name>
<dbReference type="OrthoDB" id="7659287at2"/>
<evidence type="ECO:0008006" key="4">
    <source>
        <dbReference type="Google" id="ProtNLM"/>
    </source>
</evidence>
<dbReference type="STRING" id="1675527.AIOL_004240"/>
<feature type="chain" id="PRO_5005318410" description="YARHG domain-containing protein" evidence="1">
    <location>
        <begin position="20"/>
        <end position="106"/>
    </location>
</feature>
<protein>
    <recommendedName>
        <fullName evidence="4">YARHG domain-containing protein</fullName>
    </recommendedName>
</protein>
<dbReference type="EMBL" id="LFTY01000002">
    <property type="protein sequence ID" value="KMW59259.1"/>
    <property type="molecule type" value="Genomic_DNA"/>
</dbReference>
<keyword evidence="3" id="KW-1185">Reference proteome</keyword>
<dbReference type="PATRIC" id="fig|1675527.3.peg.4441"/>
<comment type="caution">
    <text evidence="2">The sequence shown here is derived from an EMBL/GenBank/DDBJ whole genome shotgun (WGS) entry which is preliminary data.</text>
</comment>
<feature type="signal peptide" evidence="1">
    <location>
        <begin position="1"/>
        <end position="19"/>
    </location>
</feature>
<accession>A0A0J9EC41</accession>